<feature type="binding site" evidence="1">
    <location>
        <position position="8"/>
    </location>
    <ligand>
        <name>Zn(2+)</name>
        <dbReference type="ChEBI" id="CHEBI:29105"/>
    </ligand>
</feature>
<keyword evidence="1" id="KW-0479">Metal-binding</keyword>
<feature type="binding site" evidence="1">
    <location>
        <position position="84"/>
    </location>
    <ligand>
        <name>Zn(2+)</name>
        <dbReference type="ChEBI" id="CHEBI:29105"/>
    </ligand>
</feature>
<dbReference type="SMART" id="SM00868">
    <property type="entry name" value="zf-AD"/>
    <property type="match status" value="2"/>
</dbReference>
<dbReference type="InterPro" id="IPR012934">
    <property type="entry name" value="Znf_AD"/>
</dbReference>
<feature type="region of interest" description="Disordered" evidence="2">
    <location>
        <begin position="723"/>
        <end position="790"/>
    </location>
</feature>
<feature type="binding site" evidence="1">
    <location>
        <position position="50"/>
    </location>
    <ligand>
        <name>Zn(2+)</name>
        <dbReference type="ChEBI" id="CHEBI:29105"/>
    </ligand>
</feature>
<feature type="compositionally biased region" description="Basic and acidic residues" evidence="2">
    <location>
        <begin position="753"/>
        <end position="766"/>
    </location>
</feature>
<feature type="domain" description="ZAD" evidence="3">
    <location>
        <begin position="82"/>
        <end position="153"/>
    </location>
</feature>
<accession>A0A7R9DA74</accession>
<evidence type="ECO:0000256" key="1">
    <source>
        <dbReference type="PROSITE-ProRule" id="PRU01263"/>
    </source>
</evidence>
<name>A0A7R9DA74_TIMPO</name>
<feature type="region of interest" description="Disordered" evidence="2">
    <location>
        <begin position="590"/>
        <end position="611"/>
    </location>
</feature>
<feature type="region of interest" description="Disordered" evidence="2">
    <location>
        <begin position="201"/>
        <end position="244"/>
    </location>
</feature>
<reference evidence="4" key="1">
    <citation type="submission" date="2020-11" db="EMBL/GenBank/DDBJ databases">
        <authorList>
            <person name="Tran Van P."/>
        </authorList>
    </citation>
    <scope>NUCLEOTIDE SEQUENCE</scope>
</reference>
<dbReference type="PROSITE" id="PS51915">
    <property type="entry name" value="ZAD"/>
    <property type="match status" value="2"/>
</dbReference>
<feature type="domain" description="ZAD" evidence="3">
    <location>
        <begin position="3"/>
        <end position="77"/>
    </location>
</feature>
<feature type="binding site" evidence="1">
    <location>
        <position position="87"/>
    </location>
    <ligand>
        <name>Zn(2+)</name>
        <dbReference type="ChEBI" id="CHEBI:29105"/>
    </ligand>
</feature>
<sequence length="790" mass="87241">MSDVCRICASTTRILLEIFNPLEKRKYAAEINSCLPIKVTPEDTISLKICHVCVQKLERCNKFVQEYKHTESQRRGSTVGQNVCYLCLEARGVLCSLFDDRNWAQKIETALGCKVHNGKRVPSKICHYCAYSIDELNDICHSALESESTLYLTWTPDEVGVHCLKTGLKEIDNKTKSTAEETSPAERQTKRLQGVSMENVIEPSGHLSVQRKSLARKSTVPSRLTASKRGRQNPSRPKNLISSNKLMRLSIQKLESTDINLMLTTPGSLDEPKRKRGRKRAPVNAKARDSFETPTKAKRSGLAAPRSTQSKSPEILAYCSNCNAQLINENLSCDCTLSTNKTKMRSLRQGSVEVVDLIKPSQHTIEFGHKNSTAALKAKQPLKIDNKKRKHDDLDSADNSPRKVQIISLNSNLKKVQKVHVKHLKKREKNQIQSFAYNVRKPKRRSCEACNTSFASTVEGRVHELSHSGNVGLPLIQLHRVKKNSLSELNLSSVPITSEITEENIKYKDESSTGVEESLNINEPLVSSDKGSHLLSSDSTKLLTCNGLERTDPEKEISYSDDKGSQGMAVDVELELSKLVDKVISKDEAIAKKKSSSNGEDVSEPKIDKTPDIPVAENVADVEDLISVSEIKVPDKNKDTLGPKVSSVESIEKNKLESVDSKVPDTAGKTTSDMSKMSVPESGVMSTDQLLSILTVDFDSPSSDSVSQESVKDKVGEVAIEDISRHHQNMGEGGGAFEPTQLPSPPWYASKFDTAHDSRSSSDHPSPEGLSQCYQLNTSLSPPPIKKANI</sequence>
<feature type="binding site" evidence="1">
    <location>
        <position position="126"/>
    </location>
    <ligand>
        <name>Zn(2+)</name>
        <dbReference type="ChEBI" id="CHEBI:29105"/>
    </ligand>
</feature>
<protein>
    <recommendedName>
        <fullName evidence="3">ZAD domain-containing protein</fullName>
    </recommendedName>
</protein>
<feature type="binding site" evidence="1">
    <location>
        <position position="53"/>
    </location>
    <ligand>
        <name>Zn(2+)</name>
        <dbReference type="ChEBI" id="CHEBI:29105"/>
    </ligand>
</feature>
<feature type="region of interest" description="Disordered" evidence="2">
    <location>
        <begin position="636"/>
        <end position="683"/>
    </location>
</feature>
<dbReference type="AlphaFoldDB" id="A0A7R9DA74"/>
<dbReference type="EMBL" id="OD004395">
    <property type="protein sequence ID" value="CAD7409877.1"/>
    <property type="molecule type" value="Genomic_DNA"/>
</dbReference>
<organism evidence="4">
    <name type="scientific">Timema poppense</name>
    <name type="common">Walking stick</name>
    <dbReference type="NCBI Taxonomy" id="170557"/>
    <lineage>
        <taxon>Eukaryota</taxon>
        <taxon>Metazoa</taxon>
        <taxon>Ecdysozoa</taxon>
        <taxon>Arthropoda</taxon>
        <taxon>Hexapoda</taxon>
        <taxon>Insecta</taxon>
        <taxon>Pterygota</taxon>
        <taxon>Neoptera</taxon>
        <taxon>Polyneoptera</taxon>
        <taxon>Phasmatodea</taxon>
        <taxon>Timematodea</taxon>
        <taxon>Timematoidea</taxon>
        <taxon>Timematidae</taxon>
        <taxon>Timema</taxon>
    </lineage>
</organism>
<feature type="binding site" evidence="1">
    <location>
        <position position="129"/>
    </location>
    <ligand>
        <name>Zn(2+)</name>
        <dbReference type="ChEBI" id="CHEBI:29105"/>
    </ligand>
</feature>
<feature type="region of interest" description="Disordered" evidence="2">
    <location>
        <begin position="378"/>
        <end position="400"/>
    </location>
</feature>
<dbReference type="SUPFAM" id="SSF57716">
    <property type="entry name" value="Glucocorticoid receptor-like (DNA-binding domain)"/>
    <property type="match status" value="1"/>
</dbReference>
<evidence type="ECO:0000256" key="2">
    <source>
        <dbReference type="SAM" id="MobiDB-lite"/>
    </source>
</evidence>
<dbReference type="Gene3D" id="3.40.1800.20">
    <property type="match status" value="1"/>
</dbReference>
<evidence type="ECO:0000313" key="4">
    <source>
        <dbReference type="EMBL" id="CAD7409877.1"/>
    </source>
</evidence>
<keyword evidence="1" id="KW-0862">Zinc</keyword>
<dbReference type="GO" id="GO:0005634">
    <property type="term" value="C:nucleus"/>
    <property type="evidence" value="ECO:0007669"/>
    <property type="project" value="InterPro"/>
</dbReference>
<feature type="compositionally biased region" description="Polar residues" evidence="2">
    <location>
        <begin position="232"/>
        <end position="244"/>
    </location>
</feature>
<dbReference type="GO" id="GO:0008270">
    <property type="term" value="F:zinc ion binding"/>
    <property type="evidence" value="ECO:0007669"/>
    <property type="project" value="UniProtKB-UniRule"/>
</dbReference>
<dbReference type="InterPro" id="IPR013087">
    <property type="entry name" value="Znf_C2H2_type"/>
</dbReference>
<dbReference type="Pfam" id="PF07776">
    <property type="entry name" value="zf-AD"/>
    <property type="match status" value="1"/>
</dbReference>
<gene>
    <name evidence="4" type="ORF">TPSB3V08_LOCUS7072</name>
</gene>
<feature type="compositionally biased region" description="Basic and acidic residues" evidence="2">
    <location>
        <begin position="650"/>
        <end position="663"/>
    </location>
</feature>
<feature type="compositionally biased region" description="Pro residues" evidence="2">
    <location>
        <begin position="781"/>
        <end position="790"/>
    </location>
</feature>
<dbReference type="PROSITE" id="PS00028">
    <property type="entry name" value="ZINC_FINGER_C2H2_1"/>
    <property type="match status" value="1"/>
</dbReference>
<feature type="binding site" evidence="1">
    <location>
        <position position="5"/>
    </location>
    <ligand>
        <name>Zn(2+)</name>
        <dbReference type="ChEBI" id="CHEBI:29105"/>
    </ligand>
</feature>
<proteinExistence type="predicted"/>
<keyword evidence="1" id="KW-0863">Zinc-finger</keyword>
<feature type="region of interest" description="Disordered" evidence="2">
    <location>
        <begin position="263"/>
        <end position="310"/>
    </location>
</feature>
<evidence type="ECO:0000259" key="3">
    <source>
        <dbReference type="PROSITE" id="PS51915"/>
    </source>
</evidence>